<dbReference type="Proteomes" id="UP000515129">
    <property type="component" value="Unplaced"/>
</dbReference>
<evidence type="ECO:0000256" key="1">
    <source>
        <dbReference type="ARBA" id="ARBA00022729"/>
    </source>
</evidence>
<evidence type="ECO:0000256" key="3">
    <source>
        <dbReference type="SAM" id="MobiDB-lite"/>
    </source>
</evidence>
<dbReference type="InterPro" id="IPR013783">
    <property type="entry name" value="Ig-like_fold"/>
</dbReference>
<dbReference type="SUPFAM" id="SSF48726">
    <property type="entry name" value="Immunoglobulin"/>
    <property type="match status" value="4"/>
</dbReference>
<evidence type="ECO:0000313" key="7">
    <source>
        <dbReference type="RefSeq" id="XP_026117854.1"/>
    </source>
</evidence>
<dbReference type="InterPro" id="IPR007110">
    <property type="entry name" value="Ig-like_dom"/>
</dbReference>
<dbReference type="PANTHER" id="PTHR11481">
    <property type="entry name" value="IMMUNOGLOBULIN FC RECEPTOR"/>
    <property type="match status" value="1"/>
</dbReference>
<dbReference type="OrthoDB" id="8944788at2759"/>
<feature type="region of interest" description="Disordered" evidence="3">
    <location>
        <begin position="251"/>
        <end position="277"/>
    </location>
</feature>
<feature type="transmembrane region" description="Helical" evidence="4">
    <location>
        <begin position="380"/>
        <end position="402"/>
    </location>
</feature>
<dbReference type="PANTHER" id="PTHR11481:SF64">
    <property type="entry name" value="FC RECEPTOR-LIKE PROTEIN 4"/>
    <property type="match status" value="1"/>
</dbReference>
<keyword evidence="1" id="KW-0732">Signal</keyword>
<keyword evidence="6" id="KW-1185">Reference proteome</keyword>
<name>A0A6P6PAV8_CARAU</name>
<evidence type="ECO:0000256" key="2">
    <source>
        <dbReference type="ARBA" id="ARBA00023157"/>
    </source>
</evidence>
<reference evidence="7" key="1">
    <citation type="submission" date="2025-08" db="UniProtKB">
        <authorList>
            <consortium name="RefSeq"/>
        </authorList>
    </citation>
    <scope>IDENTIFICATION</scope>
    <source>
        <strain evidence="7">Wakin</strain>
        <tissue evidence="7">Muscle</tissue>
    </source>
</reference>
<feature type="domain" description="Ig-like" evidence="5">
    <location>
        <begin position="278"/>
        <end position="371"/>
    </location>
</feature>
<feature type="compositionally biased region" description="Polar residues" evidence="3">
    <location>
        <begin position="359"/>
        <end position="368"/>
    </location>
</feature>
<dbReference type="GO" id="GO:0007166">
    <property type="term" value="P:cell surface receptor signaling pathway"/>
    <property type="evidence" value="ECO:0007669"/>
    <property type="project" value="TreeGrafter"/>
</dbReference>
<keyword evidence="4" id="KW-1133">Transmembrane helix</keyword>
<dbReference type="InterPro" id="IPR050488">
    <property type="entry name" value="Ig_Fc_receptor"/>
</dbReference>
<gene>
    <name evidence="7" type="primary">LOC113096657</name>
</gene>
<sequence>MERPKAEVKVSPDQRVFRGETVTLTCVIQRGGDIQWTYSWFKDGSVIRDFTERVFTITSVSSSGKYSCRGERSDSQTSHTSAALTLTVSDLPTSKLTVTPDTAVFTGERVILTCEIESDHRDWKYEWYKGRTKVSEHHTVNRNTLTIEGSESSDAGDYWCRGQRDKRPNSSQSSSAVSLSVKALPRSTLTVTPDNTVFTGERVILTCEIESYRDWRYEWYKDRVKLQSSVRYTVNTDTLTIRAVTTSDEGQYTCRGQRNGRPNSSQSSSVSLSVKDLPTSTLTVTPDSSVLTGETVNLTCVINSNHSDWEYEWNKGGNNSVKLHLSERYTVDRNTLTIRGLNESDQDQYTCRGQRDGRPNSSQESEPINLSVNAASSSRLVTGVVVGLSVCLLFFLSLLLMWRYKKNKDQQRNINQTSVPNQSAQAQLENFPLQSDPDHIYDDVTTVKNRDKDDSEPLADVTYSEVTVKKKMDKEDTIADSNNVTYSEVGKRVKKCKNINPAGPSDLTYAEINIQDKKKTKGKGAGLSDVLIEMKSKEKHRGKSSESGDTLYSELKQNTDRDAVAGVGDATYAQSIRKKNKTYAVAEVEDATYAQPIMKKKKKRP</sequence>
<feature type="compositionally biased region" description="Low complexity" evidence="3">
    <location>
        <begin position="264"/>
        <end position="274"/>
    </location>
</feature>
<dbReference type="SMART" id="SM00409">
    <property type="entry name" value="IG"/>
    <property type="match status" value="4"/>
</dbReference>
<dbReference type="PROSITE" id="PS50835">
    <property type="entry name" value="IG_LIKE"/>
    <property type="match status" value="4"/>
</dbReference>
<dbReference type="GeneID" id="113096657"/>
<feature type="region of interest" description="Disordered" evidence="3">
    <location>
        <begin position="343"/>
        <end position="368"/>
    </location>
</feature>
<feature type="domain" description="Ig-like" evidence="5">
    <location>
        <begin position="92"/>
        <end position="180"/>
    </location>
</feature>
<evidence type="ECO:0000256" key="4">
    <source>
        <dbReference type="SAM" id="Phobius"/>
    </source>
</evidence>
<dbReference type="CDD" id="cd00096">
    <property type="entry name" value="Ig"/>
    <property type="match status" value="1"/>
</dbReference>
<dbReference type="GO" id="GO:0006955">
    <property type="term" value="P:immune response"/>
    <property type="evidence" value="ECO:0007669"/>
    <property type="project" value="TreeGrafter"/>
</dbReference>
<dbReference type="Pfam" id="PF13927">
    <property type="entry name" value="Ig_3"/>
    <property type="match status" value="3"/>
</dbReference>
<feature type="domain" description="Ig-like" evidence="5">
    <location>
        <begin position="185"/>
        <end position="271"/>
    </location>
</feature>
<dbReference type="Pfam" id="PF13895">
    <property type="entry name" value="Ig_2"/>
    <property type="match status" value="1"/>
</dbReference>
<keyword evidence="2" id="KW-1015">Disulfide bond</keyword>
<dbReference type="SMART" id="SM00408">
    <property type="entry name" value="IGc2"/>
    <property type="match status" value="4"/>
</dbReference>
<evidence type="ECO:0000259" key="5">
    <source>
        <dbReference type="PROSITE" id="PS50835"/>
    </source>
</evidence>
<keyword evidence="4" id="KW-0472">Membrane</keyword>
<proteinExistence type="predicted"/>
<dbReference type="Gene3D" id="2.60.40.10">
    <property type="entry name" value="Immunoglobulins"/>
    <property type="match status" value="4"/>
</dbReference>
<dbReference type="KEGG" id="caua:113096657"/>
<accession>A0A6P6PAV8</accession>
<dbReference type="AlphaFoldDB" id="A0A6P6PAV8"/>
<organism evidence="6 7">
    <name type="scientific">Carassius auratus</name>
    <name type="common">Goldfish</name>
    <dbReference type="NCBI Taxonomy" id="7957"/>
    <lineage>
        <taxon>Eukaryota</taxon>
        <taxon>Metazoa</taxon>
        <taxon>Chordata</taxon>
        <taxon>Craniata</taxon>
        <taxon>Vertebrata</taxon>
        <taxon>Euteleostomi</taxon>
        <taxon>Actinopterygii</taxon>
        <taxon>Neopterygii</taxon>
        <taxon>Teleostei</taxon>
        <taxon>Ostariophysi</taxon>
        <taxon>Cypriniformes</taxon>
        <taxon>Cyprinidae</taxon>
        <taxon>Cyprininae</taxon>
        <taxon>Carassius</taxon>
    </lineage>
</organism>
<dbReference type="InterPro" id="IPR036179">
    <property type="entry name" value="Ig-like_dom_sf"/>
</dbReference>
<dbReference type="RefSeq" id="XP_026117854.1">
    <property type="nucleotide sequence ID" value="XM_026262069.1"/>
</dbReference>
<dbReference type="GO" id="GO:0009897">
    <property type="term" value="C:external side of plasma membrane"/>
    <property type="evidence" value="ECO:0007669"/>
    <property type="project" value="TreeGrafter"/>
</dbReference>
<dbReference type="InterPro" id="IPR003598">
    <property type="entry name" value="Ig_sub2"/>
</dbReference>
<keyword evidence="4" id="KW-0812">Transmembrane</keyword>
<dbReference type="GO" id="GO:0004888">
    <property type="term" value="F:transmembrane signaling receptor activity"/>
    <property type="evidence" value="ECO:0007669"/>
    <property type="project" value="TreeGrafter"/>
</dbReference>
<feature type="domain" description="Ig-like" evidence="5">
    <location>
        <begin position="4"/>
        <end position="85"/>
    </location>
</feature>
<feature type="compositionally biased region" description="Polar residues" evidence="3">
    <location>
        <begin position="251"/>
        <end position="263"/>
    </location>
</feature>
<protein>
    <submittedName>
        <fullName evidence="7">Carcinoembryonic antigen-related cell adhesion molecule 5-like</fullName>
    </submittedName>
</protein>
<dbReference type="FunFam" id="2.60.40.10:FF:001607">
    <property type="entry name" value="Leukocyte immune-type receptor TS32.15 L2.5a"/>
    <property type="match status" value="1"/>
</dbReference>
<dbReference type="InterPro" id="IPR003599">
    <property type="entry name" value="Ig_sub"/>
</dbReference>
<evidence type="ECO:0000313" key="6">
    <source>
        <dbReference type="Proteomes" id="UP000515129"/>
    </source>
</evidence>